<dbReference type="Proteomes" id="UP001652625">
    <property type="component" value="Chromosome 11"/>
</dbReference>
<dbReference type="SUPFAM" id="SSF52777">
    <property type="entry name" value="CoA-dependent acyltransferases"/>
    <property type="match status" value="2"/>
</dbReference>
<evidence type="ECO:0000256" key="1">
    <source>
        <dbReference type="ARBA" id="ARBA00005232"/>
    </source>
</evidence>
<keyword evidence="3" id="KW-0012">Acyltransferase</keyword>
<dbReference type="InterPro" id="IPR000542">
    <property type="entry name" value="Carn_acyl_trans"/>
</dbReference>
<dbReference type="Pfam" id="PF00755">
    <property type="entry name" value="Carn_acyltransf"/>
    <property type="match status" value="1"/>
</dbReference>
<keyword evidence="2" id="KW-0808">Transferase</keyword>
<feature type="domain" description="Choline/carnitine acyltransferase" evidence="4">
    <location>
        <begin position="15"/>
        <end position="525"/>
    </location>
</feature>
<keyword evidence="5" id="KW-1185">Reference proteome</keyword>
<evidence type="ECO:0000313" key="6">
    <source>
        <dbReference type="RefSeq" id="XP_065666926.1"/>
    </source>
</evidence>
<dbReference type="InterPro" id="IPR042231">
    <property type="entry name" value="Cho/carn_acyl_trans_2"/>
</dbReference>
<comment type="similarity">
    <text evidence="1">Belongs to the carnitine/choline acetyltransferase family.</text>
</comment>
<evidence type="ECO:0000259" key="4">
    <source>
        <dbReference type="Pfam" id="PF00755"/>
    </source>
</evidence>
<sequence length="594" mass="68333">MSTETLSCQQYLPSLPLPSLKDTCERYLKSVQPFLNEDEFAYTKLEVEKFQNGVGIMLHEKLIQRAKSSRNWLQFWWDSSYLEYRGPLPFVSNTAGLLQSTEWDQPKLGCQLERGALWIHFAAVNHVEIIRQCLPIGKFKNGSFQCMLQYYMHCVGRIPGEKKDIPVCHTHVVPKPDGSYNVICEVRHFVVLMKGRIFKLQVLDDSKVPYTPAEIYNQLLIIAGICKMSGDGLSIGSLTSTDRDSWYKAYTNLCELDIQNRTNISVINEAAWVVAFDDVETYTSQQAFENCALGDCVNRWFDKKTCIITATGIFGMNNDHLYIDGFVGVQVYQNIYLKCIEQKFQWKNGKLRNDIEVPYELQFVVDNHILCLVKEAQVKHRNLMASFLVIDRPIRGYGKSLCKLLNINPDHLVQIAIQLGYYRLHKKCCATYESASTRKFYSGRTGTVRSCTNETLAFARSMIDPSKTKEICKQLLMNAIKAHSTLMKNAMDGQDIDRHFFGLRKIIELEVVVTVTIYCQPVYQALPILMEGWVLWYLMDMEYFTPFLMRASILSLAHGKIPCKADVKIYIMQFCYRVKILKPYSPIIQSCRAI</sequence>
<evidence type="ECO:0000256" key="3">
    <source>
        <dbReference type="ARBA" id="ARBA00023315"/>
    </source>
</evidence>
<dbReference type="PANTHER" id="PTHR22589:SF67">
    <property type="entry name" value="PEROXISOMAL CARNITINE O-OCTANOYLTRANSFERASE"/>
    <property type="match status" value="1"/>
</dbReference>
<dbReference type="PANTHER" id="PTHR22589">
    <property type="entry name" value="CARNITINE O-ACYLTRANSFERASE"/>
    <property type="match status" value="1"/>
</dbReference>
<dbReference type="GeneID" id="100205473"/>
<dbReference type="InterPro" id="IPR023213">
    <property type="entry name" value="CAT-like_dom_sf"/>
</dbReference>
<protein>
    <submittedName>
        <fullName evidence="6">Peroxisomal carnitine O-octanoyltransferase isoform X4</fullName>
    </submittedName>
</protein>
<reference evidence="6" key="1">
    <citation type="submission" date="2025-08" db="UniProtKB">
        <authorList>
            <consortium name="RefSeq"/>
        </authorList>
    </citation>
    <scope>IDENTIFICATION</scope>
</reference>
<gene>
    <name evidence="6" type="primary">LOC100205473</name>
</gene>
<organism evidence="5 6">
    <name type="scientific">Hydra vulgaris</name>
    <name type="common">Hydra</name>
    <name type="synonym">Hydra attenuata</name>
    <dbReference type="NCBI Taxonomy" id="6087"/>
    <lineage>
        <taxon>Eukaryota</taxon>
        <taxon>Metazoa</taxon>
        <taxon>Cnidaria</taxon>
        <taxon>Hydrozoa</taxon>
        <taxon>Hydroidolina</taxon>
        <taxon>Anthoathecata</taxon>
        <taxon>Aplanulata</taxon>
        <taxon>Hydridae</taxon>
        <taxon>Hydra</taxon>
    </lineage>
</organism>
<name>A0ABM4CY89_HYDVU</name>
<accession>A0ABM4CY89</accession>
<dbReference type="RefSeq" id="XP_065666926.1">
    <property type="nucleotide sequence ID" value="XM_065810854.1"/>
</dbReference>
<proteinExistence type="inferred from homology"/>
<evidence type="ECO:0000256" key="2">
    <source>
        <dbReference type="ARBA" id="ARBA00022679"/>
    </source>
</evidence>
<dbReference type="Gene3D" id="3.30.559.10">
    <property type="entry name" value="Chloramphenicol acetyltransferase-like domain"/>
    <property type="match status" value="1"/>
</dbReference>
<evidence type="ECO:0000313" key="5">
    <source>
        <dbReference type="Proteomes" id="UP001652625"/>
    </source>
</evidence>
<dbReference type="Gene3D" id="3.30.559.70">
    <property type="entry name" value="Choline/Carnitine o-acyltransferase, domain 2"/>
    <property type="match status" value="1"/>
</dbReference>
<dbReference type="InterPro" id="IPR039551">
    <property type="entry name" value="Cho/carn_acyl_trans"/>
</dbReference>